<reference evidence="2 3" key="1">
    <citation type="journal article" date="2012" name="J. Bacteriol.">
        <title>Genome sequence of the human- and animal-pathogenic strain Nocardia cyriacigeorgica GUH-2.</title>
        <authorList>
            <person name="Zoropogui A."/>
            <person name="Pujic P."/>
            <person name="Normand P."/>
            <person name="Barbe V."/>
            <person name="Beaman B."/>
            <person name="Beaman L."/>
            <person name="Boiron P."/>
            <person name="Colinon C."/>
            <person name="Deredjian A."/>
            <person name="Graindorge A."/>
            <person name="Mangenot S."/>
            <person name="Nazaret S."/>
            <person name="Neto M."/>
            <person name="Petit S."/>
            <person name="Roche D."/>
            <person name="Vallenet D."/>
            <person name="Rodriguez-Nava V."/>
            <person name="Richard Y."/>
            <person name="Cournoyer B."/>
            <person name="Blaha D."/>
        </authorList>
    </citation>
    <scope>NUCLEOTIDE SEQUENCE [LARGE SCALE GENOMIC DNA]</scope>
    <source>
        <strain evidence="2 3">GUH-2</strain>
    </source>
</reference>
<dbReference type="KEGG" id="ncy:NOCYR_5458"/>
<dbReference type="EMBL" id="FO082843">
    <property type="protein sequence ID" value="CCF66205.1"/>
    <property type="molecule type" value="Genomic_DNA"/>
</dbReference>
<dbReference type="HOGENOM" id="CLU_2974841_0_0_11"/>
<feature type="region of interest" description="Disordered" evidence="1">
    <location>
        <begin position="33"/>
        <end position="58"/>
    </location>
</feature>
<organism evidence="2 3">
    <name type="scientific">Nocardia cyriacigeorgica (strain GUH-2)</name>
    <dbReference type="NCBI Taxonomy" id="1127134"/>
    <lineage>
        <taxon>Bacteria</taxon>
        <taxon>Bacillati</taxon>
        <taxon>Actinomycetota</taxon>
        <taxon>Actinomycetes</taxon>
        <taxon>Mycobacteriales</taxon>
        <taxon>Nocardiaceae</taxon>
        <taxon>Nocardia</taxon>
    </lineage>
</organism>
<keyword evidence="3" id="KW-1185">Reference proteome</keyword>
<accession>H6R9M6</accession>
<evidence type="ECO:0000256" key="1">
    <source>
        <dbReference type="SAM" id="MobiDB-lite"/>
    </source>
</evidence>
<proteinExistence type="predicted"/>
<dbReference type="Proteomes" id="UP000008190">
    <property type="component" value="Chromosome"/>
</dbReference>
<gene>
    <name evidence="2" type="ordered locus">NOCYR_5458</name>
</gene>
<dbReference type="AlphaFoldDB" id="H6R9M6"/>
<evidence type="ECO:0000313" key="2">
    <source>
        <dbReference type="EMBL" id="CCF66205.1"/>
    </source>
</evidence>
<sequence>MRRRSRSSSGHMGRLKLLRAIADPVRAALDTTVPVDGEPDISGRRRKRPSSFSLVAGP</sequence>
<protein>
    <submittedName>
        <fullName evidence="2">Uncharacterized protein</fullName>
    </submittedName>
</protein>
<name>H6R9M6_NOCCG</name>
<dbReference type="STRING" id="1127134.NOCYR_5458"/>
<evidence type="ECO:0000313" key="3">
    <source>
        <dbReference type="Proteomes" id="UP000008190"/>
    </source>
</evidence>